<dbReference type="PROSITE" id="PS51168">
    <property type="entry name" value="CHORISMATE_MUT_2"/>
    <property type="match status" value="1"/>
</dbReference>
<dbReference type="PANTHER" id="PTHR38041:SF1">
    <property type="entry name" value="CHORISMATE MUTASE"/>
    <property type="match status" value="1"/>
</dbReference>
<dbReference type="SMART" id="SM00830">
    <property type="entry name" value="CM_2"/>
    <property type="match status" value="1"/>
</dbReference>
<organism evidence="4 5">
    <name type="scientific">SAR86 cluster bacterium</name>
    <dbReference type="NCBI Taxonomy" id="2030880"/>
    <lineage>
        <taxon>Bacteria</taxon>
        <taxon>Pseudomonadati</taxon>
        <taxon>Pseudomonadota</taxon>
        <taxon>Gammaproteobacteria</taxon>
        <taxon>SAR86 cluster</taxon>
    </lineage>
</organism>
<keyword evidence="2" id="KW-0413">Isomerase</keyword>
<dbReference type="InterPro" id="IPR036263">
    <property type="entry name" value="Chorismate_II_sf"/>
</dbReference>
<name>A0A9Q8X1U7_9GAMM</name>
<dbReference type="GO" id="GO:0046417">
    <property type="term" value="P:chorismate metabolic process"/>
    <property type="evidence" value="ECO:0007669"/>
    <property type="project" value="InterPro"/>
</dbReference>
<sequence length="87" mass="10194">MDETDLALLREEIDSIDMEIVSLLESRLLISAEIGKFKKNNSRDFFDQERHDQIMEKLALLKTNYPIEDLKAVFSIILKTSLKHQEK</sequence>
<dbReference type="InterPro" id="IPR051331">
    <property type="entry name" value="Chorismate_mutase-related"/>
</dbReference>
<keyword evidence="5" id="KW-1185">Reference proteome</keyword>
<proteinExistence type="predicted"/>
<protein>
    <recommendedName>
        <fullName evidence="1">chorismate mutase</fullName>
        <ecNumber evidence="1">5.4.99.5</ecNumber>
    </recommendedName>
</protein>
<dbReference type="InterPro" id="IPR036979">
    <property type="entry name" value="CM_dom_sf"/>
</dbReference>
<feature type="domain" description="Chorismate mutase" evidence="3">
    <location>
        <begin position="1"/>
        <end position="87"/>
    </location>
</feature>
<accession>A0A9Q8X1U7</accession>
<dbReference type="GO" id="GO:0009697">
    <property type="term" value="P:salicylic acid biosynthetic process"/>
    <property type="evidence" value="ECO:0007669"/>
    <property type="project" value="TreeGrafter"/>
</dbReference>
<dbReference type="EMBL" id="CP097966">
    <property type="protein sequence ID" value="URQ62975.1"/>
    <property type="molecule type" value="Genomic_DNA"/>
</dbReference>
<dbReference type="Gene3D" id="1.20.59.10">
    <property type="entry name" value="Chorismate mutase"/>
    <property type="match status" value="1"/>
</dbReference>
<dbReference type="AlphaFoldDB" id="A0A9Q8X1U7"/>
<dbReference type="Pfam" id="PF01817">
    <property type="entry name" value="CM_2"/>
    <property type="match status" value="1"/>
</dbReference>
<evidence type="ECO:0000259" key="3">
    <source>
        <dbReference type="PROSITE" id="PS51168"/>
    </source>
</evidence>
<dbReference type="GO" id="GO:0004106">
    <property type="term" value="F:chorismate mutase activity"/>
    <property type="evidence" value="ECO:0007669"/>
    <property type="project" value="UniProtKB-EC"/>
</dbReference>
<dbReference type="PANTHER" id="PTHR38041">
    <property type="entry name" value="CHORISMATE MUTASE"/>
    <property type="match status" value="1"/>
</dbReference>
<dbReference type="Proteomes" id="UP001056381">
    <property type="component" value="Chromosome"/>
</dbReference>
<evidence type="ECO:0000313" key="4">
    <source>
        <dbReference type="EMBL" id="URQ62975.1"/>
    </source>
</evidence>
<gene>
    <name evidence="4" type="ORF">M9B40_04440</name>
</gene>
<dbReference type="InterPro" id="IPR002701">
    <property type="entry name" value="CM_II_prokaryot"/>
</dbReference>
<evidence type="ECO:0000313" key="5">
    <source>
        <dbReference type="Proteomes" id="UP001056381"/>
    </source>
</evidence>
<evidence type="ECO:0000256" key="2">
    <source>
        <dbReference type="ARBA" id="ARBA00023235"/>
    </source>
</evidence>
<dbReference type="SUPFAM" id="SSF48600">
    <property type="entry name" value="Chorismate mutase II"/>
    <property type="match status" value="1"/>
</dbReference>
<reference evidence="4" key="1">
    <citation type="submission" date="2022-05" db="EMBL/GenBank/DDBJ databases">
        <title>Single-amplified genomics reveal most streamlined microbe among free-living bacteria.</title>
        <authorList>
            <person name="Roda-Garcia J."/>
            <person name="Haro-Moreno J.M."/>
            <person name="Rodriguez-Valera F."/>
            <person name="Almagro-Moreno S."/>
            <person name="Lopez-Perez M."/>
        </authorList>
    </citation>
    <scope>NUCLEOTIDE SEQUENCE</scope>
    <source>
        <strain evidence="4">TMED112-D2-2</strain>
    </source>
</reference>
<evidence type="ECO:0000256" key="1">
    <source>
        <dbReference type="ARBA" id="ARBA00012404"/>
    </source>
</evidence>
<dbReference type="EC" id="5.4.99.5" evidence="1"/>